<organism evidence="2">
    <name type="scientific">marine metagenome</name>
    <dbReference type="NCBI Taxonomy" id="408172"/>
    <lineage>
        <taxon>unclassified sequences</taxon>
        <taxon>metagenomes</taxon>
        <taxon>ecological metagenomes</taxon>
    </lineage>
</organism>
<dbReference type="InterPro" id="IPR006680">
    <property type="entry name" value="Amidohydro-rel"/>
</dbReference>
<dbReference type="AlphaFoldDB" id="A0A382HK89"/>
<feature type="domain" description="Amidohydrolase-related" evidence="1">
    <location>
        <begin position="2"/>
        <end position="40"/>
    </location>
</feature>
<proteinExistence type="predicted"/>
<dbReference type="SUPFAM" id="SSF51338">
    <property type="entry name" value="Composite domain of metallo-dependent hydrolases"/>
    <property type="match status" value="1"/>
</dbReference>
<gene>
    <name evidence="2" type="ORF">METZ01_LOCUS240570</name>
</gene>
<dbReference type="Gene3D" id="2.30.40.10">
    <property type="entry name" value="Urease, subunit C, domain 1"/>
    <property type="match status" value="1"/>
</dbReference>
<protein>
    <recommendedName>
        <fullName evidence="1">Amidohydrolase-related domain-containing protein</fullName>
    </recommendedName>
</protein>
<sequence length="105" mass="12275">QLKIDKWVGSLEVGKDADFVIWDGPPLSIYSHVEETWVDGIRYFSKTENADLEIRDKELRNDLIQKVLASPEKSGERPIRPNANTPHWRHQCNVLDHIRFPLEQQ</sequence>
<dbReference type="EMBL" id="UINC01061783">
    <property type="protein sequence ID" value="SVB87716.1"/>
    <property type="molecule type" value="Genomic_DNA"/>
</dbReference>
<accession>A0A382HK89</accession>
<dbReference type="GO" id="GO:0016810">
    <property type="term" value="F:hydrolase activity, acting on carbon-nitrogen (but not peptide) bonds"/>
    <property type="evidence" value="ECO:0007669"/>
    <property type="project" value="InterPro"/>
</dbReference>
<reference evidence="2" key="1">
    <citation type="submission" date="2018-05" db="EMBL/GenBank/DDBJ databases">
        <authorList>
            <person name="Lanie J.A."/>
            <person name="Ng W.-L."/>
            <person name="Kazmierczak K.M."/>
            <person name="Andrzejewski T.M."/>
            <person name="Davidsen T.M."/>
            <person name="Wayne K.J."/>
            <person name="Tettelin H."/>
            <person name="Glass J.I."/>
            <person name="Rusch D."/>
            <person name="Podicherti R."/>
            <person name="Tsui H.-C.T."/>
            <person name="Winkler M.E."/>
        </authorList>
    </citation>
    <scope>NUCLEOTIDE SEQUENCE</scope>
</reference>
<evidence type="ECO:0000259" key="1">
    <source>
        <dbReference type="Pfam" id="PF01979"/>
    </source>
</evidence>
<dbReference type="InterPro" id="IPR011059">
    <property type="entry name" value="Metal-dep_hydrolase_composite"/>
</dbReference>
<evidence type="ECO:0000313" key="2">
    <source>
        <dbReference type="EMBL" id="SVB87716.1"/>
    </source>
</evidence>
<feature type="non-terminal residue" evidence="2">
    <location>
        <position position="1"/>
    </location>
</feature>
<dbReference type="Pfam" id="PF01979">
    <property type="entry name" value="Amidohydro_1"/>
    <property type="match status" value="1"/>
</dbReference>
<name>A0A382HK89_9ZZZZ</name>